<proteinExistence type="predicted"/>
<evidence type="ECO:0000313" key="2">
    <source>
        <dbReference type="Proteomes" id="UP001279734"/>
    </source>
</evidence>
<comment type="caution">
    <text evidence="1">The sequence shown here is derived from an EMBL/GenBank/DDBJ whole genome shotgun (WGS) entry which is preliminary data.</text>
</comment>
<name>A0AAD3P9E4_NEPGR</name>
<evidence type="ECO:0000313" key="1">
    <source>
        <dbReference type="EMBL" id="GMH00384.1"/>
    </source>
</evidence>
<dbReference type="EMBL" id="BSYO01000002">
    <property type="protein sequence ID" value="GMH00384.1"/>
    <property type="molecule type" value="Genomic_DNA"/>
</dbReference>
<sequence length="79" mass="8779">MTGSLNVEWMLDRENDRAGEFSDPVNTDRRLPLVEKHRFETGEPVEEKSPSSVKLAALCSDPLRNNPGFNSLSCLLSSS</sequence>
<accession>A0AAD3P9E4</accession>
<organism evidence="1 2">
    <name type="scientific">Nepenthes gracilis</name>
    <name type="common">Slender pitcher plant</name>
    <dbReference type="NCBI Taxonomy" id="150966"/>
    <lineage>
        <taxon>Eukaryota</taxon>
        <taxon>Viridiplantae</taxon>
        <taxon>Streptophyta</taxon>
        <taxon>Embryophyta</taxon>
        <taxon>Tracheophyta</taxon>
        <taxon>Spermatophyta</taxon>
        <taxon>Magnoliopsida</taxon>
        <taxon>eudicotyledons</taxon>
        <taxon>Gunneridae</taxon>
        <taxon>Pentapetalae</taxon>
        <taxon>Caryophyllales</taxon>
        <taxon>Nepenthaceae</taxon>
        <taxon>Nepenthes</taxon>
    </lineage>
</organism>
<keyword evidence="2" id="KW-1185">Reference proteome</keyword>
<reference evidence="1" key="1">
    <citation type="submission" date="2023-05" db="EMBL/GenBank/DDBJ databases">
        <title>Nepenthes gracilis genome sequencing.</title>
        <authorList>
            <person name="Fukushima K."/>
        </authorList>
    </citation>
    <scope>NUCLEOTIDE SEQUENCE</scope>
    <source>
        <strain evidence="1">SING2019-196</strain>
    </source>
</reference>
<protein>
    <submittedName>
        <fullName evidence="1">Uncharacterized protein</fullName>
    </submittedName>
</protein>
<gene>
    <name evidence="1" type="ORF">Nepgr_002223</name>
</gene>
<dbReference type="Proteomes" id="UP001279734">
    <property type="component" value="Unassembled WGS sequence"/>
</dbReference>
<dbReference type="AlphaFoldDB" id="A0AAD3P9E4"/>